<evidence type="ECO:0000313" key="3">
    <source>
        <dbReference type="EMBL" id="CAB4007249.1"/>
    </source>
</evidence>
<proteinExistence type="predicted"/>
<dbReference type="EMBL" id="CACRXK020005742">
    <property type="protein sequence ID" value="CAB4007249.1"/>
    <property type="molecule type" value="Genomic_DNA"/>
</dbReference>
<gene>
    <name evidence="3" type="ORF">PACLA_8A055839</name>
</gene>
<dbReference type="Proteomes" id="UP001152795">
    <property type="component" value="Unassembled WGS sequence"/>
</dbReference>
<evidence type="ECO:0000313" key="4">
    <source>
        <dbReference type="Proteomes" id="UP001152795"/>
    </source>
</evidence>
<evidence type="ECO:0000259" key="2">
    <source>
        <dbReference type="Pfam" id="PF20700"/>
    </source>
</evidence>
<accession>A0A7D9EEF7</accession>
<feature type="domain" description="Mutator-like transposase" evidence="2">
    <location>
        <begin position="10"/>
        <end position="87"/>
    </location>
</feature>
<evidence type="ECO:0000256" key="1">
    <source>
        <dbReference type="SAM" id="MobiDB-lite"/>
    </source>
</evidence>
<keyword evidence="4" id="KW-1185">Reference proteome</keyword>
<comment type="caution">
    <text evidence="3">The sequence shown here is derived from an EMBL/GenBank/DDBJ whole genome shotgun (WGS) entry which is preliminary data.</text>
</comment>
<organism evidence="3 4">
    <name type="scientific">Paramuricea clavata</name>
    <name type="common">Red gorgonian</name>
    <name type="synonym">Violescent sea-whip</name>
    <dbReference type="NCBI Taxonomy" id="317549"/>
    <lineage>
        <taxon>Eukaryota</taxon>
        <taxon>Metazoa</taxon>
        <taxon>Cnidaria</taxon>
        <taxon>Anthozoa</taxon>
        <taxon>Octocorallia</taxon>
        <taxon>Malacalcyonacea</taxon>
        <taxon>Plexauridae</taxon>
        <taxon>Paramuricea</taxon>
    </lineage>
</organism>
<feature type="region of interest" description="Disordered" evidence="1">
    <location>
        <begin position="89"/>
        <end position="109"/>
    </location>
</feature>
<dbReference type="OrthoDB" id="5985305at2759"/>
<dbReference type="InterPro" id="IPR049012">
    <property type="entry name" value="Mutator_transp_dom"/>
</dbReference>
<protein>
    <recommendedName>
        <fullName evidence="2">Mutator-like transposase domain-containing protein</fullName>
    </recommendedName>
</protein>
<dbReference type="Pfam" id="PF20700">
    <property type="entry name" value="Mutator"/>
    <property type="match status" value="1"/>
</dbReference>
<feature type="compositionally biased region" description="Basic residues" evidence="1">
    <location>
        <begin position="100"/>
        <end position="109"/>
    </location>
</feature>
<reference evidence="3" key="1">
    <citation type="submission" date="2020-04" db="EMBL/GenBank/DDBJ databases">
        <authorList>
            <person name="Alioto T."/>
            <person name="Alioto T."/>
            <person name="Gomez Garrido J."/>
        </authorList>
    </citation>
    <scope>NUCLEOTIDE SEQUENCE</scope>
    <source>
        <strain evidence="3">A484AB</strain>
    </source>
</reference>
<sequence>MDNAMTVDRGRSFDVNRRAVYHSLETGGGYESLSSFCAIMNIPSLSKQACSAQVEIILAGQEIEAHTELSKAAEQLHNLVKVKNNLNTDVDEENGDERKHLQRGKKGDL</sequence>
<name>A0A7D9EEF7_PARCT</name>
<dbReference type="AlphaFoldDB" id="A0A7D9EEF7"/>